<gene>
    <name evidence="1" type="ORF">SAMN05660831_00042</name>
</gene>
<dbReference type="AlphaFoldDB" id="A0A1I1N0B0"/>
<evidence type="ECO:0000313" key="2">
    <source>
        <dbReference type="Proteomes" id="UP000198611"/>
    </source>
</evidence>
<organism evidence="1 2">
    <name type="scientific">Thiohalospira halophila DSM 15071</name>
    <dbReference type="NCBI Taxonomy" id="1123397"/>
    <lineage>
        <taxon>Bacteria</taxon>
        <taxon>Pseudomonadati</taxon>
        <taxon>Pseudomonadota</taxon>
        <taxon>Gammaproteobacteria</taxon>
        <taxon>Thiohalospirales</taxon>
        <taxon>Thiohalospiraceae</taxon>
        <taxon>Thiohalospira</taxon>
    </lineage>
</organism>
<dbReference type="RefSeq" id="WP_093426746.1">
    <property type="nucleotide sequence ID" value="NZ_FOMJ01000001.1"/>
</dbReference>
<sequence length="190" mass="21309">MTNELEAVWFLGGEDAEALRPDATVGYLALTDPGDRPRVPSQGWGAFETVSFADGDYDEEVIRLMGAEEFERSFQDYFDGARARQIRSFIEGVASRADVEELYIQSPHGRSRAPAVALWAARTFAAALRPDLTDIPNELVLALLVDPEKFEARLRVAKRRARENFVHPEAPEATLMGWAQTRAEEWIVGR</sequence>
<dbReference type="Proteomes" id="UP000198611">
    <property type="component" value="Unassembled WGS sequence"/>
</dbReference>
<protein>
    <submittedName>
        <fullName evidence="1">Uncharacterized protein</fullName>
    </submittedName>
</protein>
<proteinExistence type="predicted"/>
<evidence type="ECO:0000313" key="1">
    <source>
        <dbReference type="EMBL" id="SFC90786.1"/>
    </source>
</evidence>
<dbReference type="EMBL" id="FOMJ01000001">
    <property type="protein sequence ID" value="SFC90786.1"/>
    <property type="molecule type" value="Genomic_DNA"/>
</dbReference>
<dbReference type="STRING" id="1123397.SAMN05660831_00042"/>
<accession>A0A1I1N0B0</accession>
<keyword evidence="2" id="KW-1185">Reference proteome</keyword>
<reference evidence="1 2" key="1">
    <citation type="submission" date="2016-10" db="EMBL/GenBank/DDBJ databases">
        <authorList>
            <person name="de Groot N.N."/>
        </authorList>
    </citation>
    <scope>NUCLEOTIDE SEQUENCE [LARGE SCALE GENOMIC DNA]</scope>
    <source>
        <strain evidence="1 2">HL3</strain>
    </source>
</reference>
<name>A0A1I1N0B0_9GAMM</name>